<proteinExistence type="predicted"/>
<keyword evidence="1" id="KW-1133">Transmembrane helix</keyword>
<evidence type="ECO:0000313" key="2">
    <source>
        <dbReference type="EMBL" id="MBU5625609.1"/>
    </source>
</evidence>
<organism evidence="2 3">
    <name type="scientific">Dysosmobacter acutus</name>
    <dbReference type="NCBI Taxonomy" id="2841504"/>
    <lineage>
        <taxon>Bacteria</taxon>
        <taxon>Bacillati</taxon>
        <taxon>Bacillota</taxon>
        <taxon>Clostridia</taxon>
        <taxon>Eubacteriales</taxon>
        <taxon>Oscillospiraceae</taxon>
        <taxon>Dysosmobacter</taxon>
    </lineage>
</organism>
<feature type="transmembrane region" description="Helical" evidence="1">
    <location>
        <begin position="86"/>
        <end position="108"/>
    </location>
</feature>
<keyword evidence="1" id="KW-0472">Membrane</keyword>
<protein>
    <recommendedName>
        <fullName evidence="4">Transporter</fullName>
    </recommendedName>
</protein>
<keyword evidence="1" id="KW-0812">Transmembrane</keyword>
<dbReference type="Proteomes" id="UP000787672">
    <property type="component" value="Unassembled WGS sequence"/>
</dbReference>
<name>A0ABS6F5P1_9FIRM</name>
<evidence type="ECO:0000313" key="3">
    <source>
        <dbReference type="Proteomes" id="UP000787672"/>
    </source>
</evidence>
<comment type="caution">
    <text evidence="2">The sequence shown here is derived from an EMBL/GenBank/DDBJ whole genome shotgun (WGS) entry which is preliminary data.</text>
</comment>
<dbReference type="RefSeq" id="WP_216557721.1">
    <property type="nucleotide sequence ID" value="NZ_JAHLQN010000001.1"/>
</dbReference>
<keyword evidence="3" id="KW-1185">Reference proteome</keyword>
<feature type="transmembrane region" description="Helical" evidence="1">
    <location>
        <begin position="46"/>
        <end position="74"/>
    </location>
</feature>
<sequence length="111" mass="11991">MIRALGISLALTLALELPMAAAWGLRDRWNLTVAALGNVLTNPPVVLLHGVLTVQLGWPVWLVTAALETAAAVVEWQCYRSCGRRVHHPLALSLCANAFSYGAGALLMRLY</sequence>
<gene>
    <name evidence="2" type="ORF">KQI82_01505</name>
</gene>
<dbReference type="EMBL" id="JAHLQN010000001">
    <property type="protein sequence ID" value="MBU5625609.1"/>
    <property type="molecule type" value="Genomic_DNA"/>
</dbReference>
<evidence type="ECO:0008006" key="4">
    <source>
        <dbReference type="Google" id="ProtNLM"/>
    </source>
</evidence>
<reference evidence="2 3" key="1">
    <citation type="submission" date="2021-06" db="EMBL/GenBank/DDBJ databases">
        <authorList>
            <person name="Sun Q."/>
            <person name="Li D."/>
        </authorList>
    </citation>
    <scope>NUCLEOTIDE SEQUENCE [LARGE SCALE GENOMIC DNA]</scope>
    <source>
        <strain evidence="2 3">MSJ-2</strain>
    </source>
</reference>
<evidence type="ECO:0000256" key="1">
    <source>
        <dbReference type="SAM" id="Phobius"/>
    </source>
</evidence>
<accession>A0ABS6F5P1</accession>